<organism evidence="3 4">
    <name type="scientific">Leifsonella bigeumensis</name>
    <dbReference type="NCBI Taxonomy" id="433643"/>
    <lineage>
        <taxon>Bacteria</taxon>
        <taxon>Bacillati</taxon>
        <taxon>Actinomycetota</taxon>
        <taxon>Actinomycetes</taxon>
        <taxon>Micrococcales</taxon>
        <taxon>Microbacteriaceae</taxon>
        <taxon>Leifsonella</taxon>
    </lineage>
</organism>
<name>A0ABP7FKN4_9MICO</name>
<feature type="chain" id="PRO_5046611073" evidence="2">
    <location>
        <begin position="36"/>
        <end position="238"/>
    </location>
</feature>
<protein>
    <submittedName>
        <fullName evidence="3">Uncharacterized protein</fullName>
    </submittedName>
</protein>
<sequence>MLRLARTPSPWIGGPAVALVVAMALAASWPAPAYAAPADGIQVSPDGVTYAAALPGGLFDQIAISVPGDSQATEFWVRNAGPVPAALRIAIAMVTVSDPVLADAITVSAGTTAHPGAPVALAAVQSCRVLTEGDLLSPGGTVQVSATLALGDLDGLSGQGGTATFALRVGLTDSAAQLPPTSCGNSGISLRVTGGDGDIPLAMTGSTLPLPFVIGAASLLGVGLFLLVAAKRRREAEE</sequence>
<dbReference type="RefSeq" id="WP_344755349.1">
    <property type="nucleotide sequence ID" value="NZ_BAABAE010000003.1"/>
</dbReference>
<accession>A0ABP7FKN4</accession>
<dbReference type="Proteomes" id="UP001501004">
    <property type="component" value="Unassembled WGS sequence"/>
</dbReference>
<evidence type="ECO:0000313" key="3">
    <source>
        <dbReference type="EMBL" id="GAA3740459.1"/>
    </source>
</evidence>
<keyword evidence="2" id="KW-0732">Signal</keyword>
<feature type="signal peptide" evidence="2">
    <location>
        <begin position="1"/>
        <end position="35"/>
    </location>
</feature>
<proteinExistence type="predicted"/>
<feature type="transmembrane region" description="Helical" evidence="1">
    <location>
        <begin position="208"/>
        <end position="230"/>
    </location>
</feature>
<evidence type="ECO:0000313" key="4">
    <source>
        <dbReference type="Proteomes" id="UP001501004"/>
    </source>
</evidence>
<dbReference type="EMBL" id="BAABAE010000003">
    <property type="protein sequence ID" value="GAA3740459.1"/>
    <property type="molecule type" value="Genomic_DNA"/>
</dbReference>
<reference evidence="4" key="1">
    <citation type="journal article" date="2019" name="Int. J. Syst. Evol. Microbiol.">
        <title>The Global Catalogue of Microorganisms (GCM) 10K type strain sequencing project: providing services to taxonomists for standard genome sequencing and annotation.</title>
        <authorList>
            <consortium name="The Broad Institute Genomics Platform"/>
            <consortium name="The Broad Institute Genome Sequencing Center for Infectious Disease"/>
            <person name="Wu L."/>
            <person name="Ma J."/>
        </authorList>
    </citation>
    <scope>NUCLEOTIDE SEQUENCE [LARGE SCALE GENOMIC DNA]</scope>
    <source>
        <strain evidence="4">JCM 16949</strain>
    </source>
</reference>
<evidence type="ECO:0000256" key="1">
    <source>
        <dbReference type="SAM" id="Phobius"/>
    </source>
</evidence>
<keyword evidence="4" id="KW-1185">Reference proteome</keyword>
<gene>
    <name evidence="3" type="ORF">GCM10022239_15190</name>
</gene>
<evidence type="ECO:0000256" key="2">
    <source>
        <dbReference type="SAM" id="SignalP"/>
    </source>
</evidence>
<keyword evidence="1" id="KW-1133">Transmembrane helix</keyword>
<keyword evidence="1" id="KW-0812">Transmembrane</keyword>
<keyword evidence="1" id="KW-0472">Membrane</keyword>
<comment type="caution">
    <text evidence="3">The sequence shown here is derived from an EMBL/GenBank/DDBJ whole genome shotgun (WGS) entry which is preliminary data.</text>
</comment>